<dbReference type="GO" id="GO:0017004">
    <property type="term" value="P:cytochrome complex assembly"/>
    <property type="evidence" value="ECO:0007669"/>
    <property type="project" value="InterPro"/>
</dbReference>
<dbReference type="AlphaFoldDB" id="B3QU03"/>
<feature type="transmembrane region" description="Helical" evidence="6">
    <location>
        <begin position="95"/>
        <end position="119"/>
    </location>
</feature>
<comment type="subcellular location">
    <subcellularLocation>
        <location evidence="1">Membrane</location>
        <topology evidence="1">Multi-pass membrane protein</topology>
    </subcellularLocation>
</comment>
<keyword evidence="4 6" id="KW-1133">Transmembrane helix</keyword>
<accession>B3QU03</accession>
<evidence type="ECO:0000313" key="8">
    <source>
        <dbReference type="Proteomes" id="UP000001208"/>
    </source>
</evidence>
<evidence type="ECO:0000256" key="2">
    <source>
        <dbReference type="ARBA" id="ARBA00010544"/>
    </source>
</evidence>
<reference evidence="7 8" key="1">
    <citation type="submission" date="2008-06" db="EMBL/GenBank/DDBJ databases">
        <title>Complete sequence of Chloroherpeton thalassium ATCC 35110.</title>
        <authorList>
            <consortium name="US DOE Joint Genome Institute"/>
            <person name="Lucas S."/>
            <person name="Copeland A."/>
            <person name="Lapidus A."/>
            <person name="Glavina del Rio T."/>
            <person name="Dalin E."/>
            <person name="Tice H."/>
            <person name="Bruce D."/>
            <person name="Goodwin L."/>
            <person name="Pitluck S."/>
            <person name="Schmutz J."/>
            <person name="Larimer F."/>
            <person name="Land M."/>
            <person name="Hauser L."/>
            <person name="Kyrpides N."/>
            <person name="Mikhailova N."/>
            <person name="Liu Z."/>
            <person name="Li T."/>
            <person name="Zhao F."/>
            <person name="Overmann J."/>
            <person name="Bryant D.A."/>
            <person name="Richardson P."/>
        </authorList>
    </citation>
    <scope>NUCLEOTIDE SEQUENCE [LARGE SCALE GENOMIC DNA]</scope>
    <source>
        <strain evidence="8">ATCC 35110 / GB-78</strain>
    </source>
</reference>
<dbReference type="InterPro" id="IPR003544">
    <property type="entry name" value="Cyt_c_biogenesis_CcmB"/>
</dbReference>
<feature type="transmembrane region" description="Helical" evidence="6">
    <location>
        <begin position="23"/>
        <end position="44"/>
    </location>
</feature>
<dbReference type="HOGENOM" id="CLU_079069_0_1_10"/>
<evidence type="ECO:0000256" key="6">
    <source>
        <dbReference type="SAM" id="Phobius"/>
    </source>
</evidence>
<feature type="transmembrane region" description="Helical" evidence="6">
    <location>
        <begin position="161"/>
        <end position="179"/>
    </location>
</feature>
<evidence type="ECO:0000256" key="5">
    <source>
        <dbReference type="ARBA" id="ARBA00023136"/>
    </source>
</evidence>
<keyword evidence="5 6" id="KW-0472">Membrane</keyword>
<organism evidence="7 8">
    <name type="scientific">Chloroherpeton thalassium (strain ATCC 35110 / GB-78)</name>
    <dbReference type="NCBI Taxonomy" id="517418"/>
    <lineage>
        <taxon>Bacteria</taxon>
        <taxon>Pseudomonadati</taxon>
        <taxon>Chlorobiota</taxon>
        <taxon>Chlorobiia</taxon>
        <taxon>Chlorobiales</taxon>
        <taxon>Chloroherpetonaceae</taxon>
        <taxon>Chloroherpeton</taxon>
    </lineage>
</organism>
<sequence length="223" mass="24342">MSLLSAVFAVLKKDFLLEYRTRFGINIVLLFVLMSVSLVIFSFAGETLESNLLGTLLWNTIFFSAMASMHRGFVSEAEQSTILFLKLSVPATAVLLGKLIYNVVLALAINLLVALLYFLALDFSVENYLVFLLTLLLGSLASAITLTLISAIVAGTAARSGLFAVLAFPPILPAIWLVVRATKSAALPESTFSDAQSELQLLLAYSVVMLTLSVMLFEYVWEE</sequence>
<dbReference type="EMBL" id="CP001100">
    <property type="protein sequence ID" value="ACF12801.1"/>
    <property type="molecule type" value="Genomic_DNA"/>
</dbReference>
<dbReference type="Pfam" id="PF03379">
    <property type="entry name" value="CcmB"/>
    <property type="match status" value="1"/>
</dbReference>
<keyword evidence="8" id="KW-1185">Reference proteome</keyword>
<dbReference type="STRING" id="517418.Ctha_0330"/>
<dbReference type="KEGG" id="cts:Ctha_0330"/>
<evidence type="ECO:0000256" key="4">
    <source>
        <dbReference type="ARBA" id="ARBA00022989"/>
    </source>
</evidence>
<dbReference type="OrthoDB" id="9788444at2"/>
<feature type="transmembrane region" description="Helical" evidence="6">
    <location>
        <begin position="131"/>
        <end position="154"/>
    </location>
</feature>
<gene>
    <name evidence="7" type="ordered locus">Ctha_0330</name>
</gene>
<keyword evidence="3 6" id="KW-0812">Transmembrane</keyword>
<evidence type="ECO:0000256" key="1">
    <source>
        <dbReference type="ARBA" id="ARBA00004141"/>
    </source>
</evidence>
<comment type="similarity">
    <text evidence="2">Belongs to the CcmB/CycW/HelB family.</text>
</comment>
<dbReference type="eggNOG" id="COG2386">
    <property type="taxonomic scope" value="Bacteria"/>
</dbReference>
<name>B3QU03_CHLT3</name>
<dbReference type="GO" id="GO:0016020">
    <property type="term" value="C:membrane"/>
    <property type="evidence" value="ECO:0007669"/>
    <property type="project" value="UniProtKB-SubCell"/>
</dbReference>
<dbReference type="Proteomes" id="UP000001208">
    <property type="component" value="Chromosome"/>
</dbReference>
<feature type="transmembrane region" description="Helical" evidence="6">
    <location>
        <begin position="56"/>
        <end position="74"/>
    </location>
</feature>
<evidence type="ECO:0000313" key="7">
    <source>
        <dbReference type="EMBL" id="ACF12801.1"/>
    </source>
</evidence>
<proteinExistence type="inferred from homology"/>
<protein>
    <submittedName>
        <fullName evidence="7">Cytochrome c-type biogenesis protein CcmB</fullName>
    </submittedName>
</protein>
<feature type="transmembrane region" description="Helical" evidence="6">
    <location>
        <begin position="199"/>
        <end position="221"/>
    </location>
</feature>
<evidence type="ECO:0000256" key="3">
    <source>
        <dbReference type="ARBA" id="ARBA00022692"/>
    </source>
</evidence>
<dbReference type="GO" id="GO:0015232">
    <property type="term" value="F:heme transmembrane transporter activity"/>
    <property type="evidence" value="ECO:0007669"/>
    <property type="project" value="InterPro"/>
</dbReference>
<dbReference type="RefSeq" id="WP_012498885.1">
    <property type="nucleotide sequence ID" value="NC_011026.1"/>
</dbReference>